<feature type="transmembrane region" description="Helical" evidence="1">
    <location>
        <begin position="147"/>
        <end position="172"/>
    </location>
</feature>
<feature type="transmembrane region" description="Helical" evidence="1">
    <location>
        <begin position="12"/>
        <end position="31"/>
    </location>
</feature>
<comment type="caution">
    <text evidence="2">The sequence shown here is derived from an EMBL/GenBank/DDBJ whole genome shotgun (WGS) entry which is preliminary data.</text>
</comment>
<dbReference type="InterPro" id="IPR045691">
    <property type="entry name" value="DUF6056"/>
</dbReference>
<feature type="transmembrane region" description="Helical" evidence="1">
    <location>
        <begin position="327"/>
        <end position="345"/>
    </location>
</feature>
<dbReference type="RefSeq" id="WP_005677020.1">
    <property type="nucleotide sequence ID" value="NZ_CAXSJX010000023.1"/>
</dbReference>
<feature type="transmembrane region" description="Helical" evidence="1">
    <location>
        <begin position="99"/>
        <end position="116"/>
    </location>
</feature>
<dbReference type="AlphaFoldDB" id="A0A6L3KX15"/>
<evidence type="ECO:0000313" key="2">
    <source>
        <dbReference type="EMBL" id="KAA5465847.1"/>
    </source>
</evidence>
<evidence type="ECO:0000256" key="1">
    <source>
        <dbReference type="SAM" id="Phobius"/>
    </source>
</evidence>
<accession>A0A6L3KX15</accession>
<dbReference type="EMBL" id="VVYP01000002">
    <property type="protein sequence ID" value="KAA5465847.1"/>
    <property type="molecule type" value="Genomic_DNA"/>
</dbReference>
<feature type="transmembrane region" description="Helical" evidence="1">
    <location>
        <begin position="351"/>
        <end position="371"/>
    </location>
</feature>
<keyword evidence="1" id="KW-0472">Membrane</keyword>
<reference evidence="2 3" key="1">
    <citation type="journal article" date="2019" name="Nat. Med.">
        <title>A library of human gut bacterial isolates paired with longitudinal multiomics data enables mechanistic microbiome research.</title>
        <authorList>
            <person name="Poyet M."/>
            <person name="Groussin M."/>
            <person name="Gibbons S.M."/>
            <person name="Avila-Pacheco J."/>
            <person name="Jiang X."/>
            <person name="Kearney S.M."/>
            <person name="Perrotta A.R."/>
            <person name="Berdy B."/>
            <person name="Zhao S."/>
            <person name="Lieberman T.D."/>
            <person name="Swanson P.K."/>
            <person name="Smith M."/>
            <person name="Roesemann S."/>
            <person name="Alexander J.E."/>
            <person name="Rich S.A."/>
            <person name="Livny J."/>
            <person name="Vlamakis H."/>
            <person name="Clish C."/>
            <person name="Bullock K."/>
            <person name="Deik A."/>
            <person name="Scott J."/>
            <person name="Pierce K.A."/>
            <person name="Xavier R.J."/>
            <person name="Alm E.J."/>
        </authorList>
    </citation>
    <scope>NUCLEOTIDE SEQUENCE [LARGE SCALE GENOMIC DNA]</scope>
    <source>
        <strain evidence="2 3">BIOML-A31</strain>
    </source>
</reference>
<protein>
    <recommendedName>
        <fullName evidence="4">Transmembrane protein</fullName>
    </recommendedName>
</protein>
<feature type="transmembrane region" description="Helical" evidence="1">
    <location>
        <begin position="303"/>
        <end position="320"/>
    </location>
</feature>
<sequence>MYKKTPLLKISLFLSIVGILFYLINLYTPWISDDYLYSFFLTPKAAKSFFEGTFIGFEQKILSTSDIIHSQYNHYFFVNGRTIPHIIEQGFAGILGKEWFNWINVLFFLLLTALIIRLSNKKNIFSFPYWTIGISSVWFLLPHPADILLPMVCAINYVWSALLCLFFLFVYCKVKHAQNIHWPATIFLFLFSIITSWTHEALVIGISGALFLNYCLHYKKQKTKKAEISMMVGFWIGTLLVCLSPAARDRALLDHVSIWETCLALASQLKAFYILFFLLGGMLLYEKKYNTHIFRKFIYDNQFYFYIIFINCAFSLFIGYRNARQLFGIELFSIILFIKSISSFVTSSSSWFKKVSNIIAALTIIHMAYVVPKSKQTYIQYQNLIKTYIQSDSGEVNYERKTFSWWLDPYVWRFGEYLDWETSCISVYYTGNKKQMKIIQTNKIDLE</sequence>
<gene>
    <name evidence="2" type="ORF">F2Y36_02360</name>
</gene>
<feature type="transmembrane region" description="Helical" evidence="1">
    <location>
        <begin position="123"/>
        <end position="141"/>
    </location>
</feature>
<feature type="transmembrane region" description="Helical" evidence="1">
    <location>
        <begin position="258"/>
        <end position="283"/>
    </location>
</feature>
<proteinExistence type="predicted"/>
<keyword evidence="1" id="KW-0812">Transmembrane</keyword>
<evidence type="ECO:0008006" key="4">
    <source>
        <dbReference type="Google" id="ProtNLM"/>
    </source>
</evidence>
<name>A0A6L3KX15_9BACE</name>
<feature type="transmembrane region" description="Helical" evidence="1">
    <location>
        <begin position="228"/>
        <end position="246"/>
    </location>
</feature>
<feature type="transmembrane region" description="Helical" evidence="1">
    <location>
        <begin position="184"/>
        <end position="208"/>
    </location>
</feature>
<organism evidence="2 3">
    <name type="scientific">Bacteroides caccae</name>
    <dbReference type="NCBI Taxonomy" id="47678"/>
    <lineage>
        <taxon>Bacteria</taxon>
        <taxon>Pseudomonadati</taxon>
        <taxon>Bacteroidota</taxon>
        <taxon>Bacteroidia</taxon>
        <taxon>Bacteroidales</taxon>
        <taxon>Bacteroidaceae</taxon>
        <taxon>Bacteroides</taxon>
    </lineage>
</organism>
<dbReference type="Pfam" id="PF19528">
    <property type="entry name" value="DUF6056"/>
    <property type="match status" value="1"/>
</dbReference>
<keyword evidence="1" id="KW-1133">Transmembrane helix</keyword>
<dbReference type="Proteomes" id="UP000475905">
    <property type="component" value="Unassembled WGS sequence"/>
</dbReference>
<evidence type="ECO:0000313" key="3">
    <source>
        <dbReference type="Proteomes" id="UP000475905"/>
    </source>
</evidence>
<dbReference type="KEGG" id="bcac:CGC64_04485"/>